<sequence length="406" mass="40544">MVVCAVAIVTTHALVSPASGASAGSGVGTAQWVSPGSPSSSPSSSSSPPASPSPSASLSGDACAASIASKLSLPDQAGQVLMIGTPIATPAQLTDTVAKYHLGGVFFQGRSTQSAATLHQSIDSLQSAARSSGAVPLQIALDQEGGEVQTLKGTDFPTIPSAVSQGQLSTSALTSQTTDWATRLVHAGVSLDLAPVADTVPAGTAQDNPPIGELDRQYGSTPDAVARDVSTVVTAAQSAGLLTTLKHFPGLGRVRANTDTSTHAVDDQTTADDPSLDPFASGIQAGTAAVMMSSATYPKLDSQNIAAFSSAIVTGLLRQKLGFKGLIMSDDLGAAVAASAVPVGQRAVRFIEAGGDLVLSVRSQDAEPMADALVAQAQGSGTFAAQLVAAAQQVIASKVRAGLVSC</sequence>
<comment type="caution">
    <text evidence="7">The sequence shown here is derived from an EMBL/GenBank/DDBJ whole genome shotgun (WGS) entry which is preliminary data.</text>
</comment>
<evidence type="ECO:0000256" key="4">
    <source>
        <dbReference type="SAM" id="MobiDB-lite"/>
    </source>
</evidence>
<feature type="region of interest" description="Disordered" evidence="4">
    <location>
        <begin position="26"/>
        <end position="59"/>
    </location>
</feature>
<evidence type="ECO:0000313" key="7">
    <source>
        <dbReference type="EMBL" id="GAA5196037.1"/>
    </source>
</evidence>
<dbReference type="InterPro" id="IPR019800">
    <property type="entry name" value="Glyco_hydro_3_AS"/>
</dbReference>
<dbReference type="Gene3D" id="3.20.20.300">
    <property type="entry name" value="Glycoside hydrolase, family 3, N-terminal domain"/>
    <property type="match status" value="1"/>
</dbReference>
<keyword evidence="8" id="KW-1185">Reference proteome</keyword>
<dbReference type="Proteomes" id="UP001501570">
    <property type="component" value="Unassembled WGS sequence"/>
</dbReference>
<dbReference type="SUPFAM" id="SSF51445">
    <property type="entry name" value="(Trans)glycosidases"/>
    <property type="match status" value="1"/>
</dbReference>
<evidence type="ECO:0000256" key="5">
    <source>
        <dbReference type="SAM" id="SignalP"/>
    </source>
</evidence>
<comment type="similarity">
    <text evidence="1">Belongs to the glycosyl hydrolase 3 family.</text>
</comment>
<dbReference type="GO" id="GO:0016787">
    <property type="term" value="F:hydrolase activity"/>
    <property type="evidence" value="ECO:0007669"/>
    <property type="project" value="UniProtKB-KW"/>
</dbReference>
<feature type="domain" description="Glycoside hydrolase family 3 N-terminal" evidence="6">
    <location>
        <begin position="76"/>
        <end position="394"/>
    </location>
</feature>
<keyword evidence="5" id="KW-0732">Signal</keyword>
<feature type="signal peptide" evidence="5">
    <location>
        <begin position="1"/>
        <end position="21"/>
    </location>
</feature>
<dbReference type="InterPro" id="IPR001764">
    <property type="entry name" value="Glyco_hydro_3_N"/>
</dbReference>
<proteinExistence type="inferred from homology"/>
<keyword evidence="3" id="KW-0326">Glycosidase</keyword>
<dbReference type="InterPro" id="IPR050226">
    <property type="entry name" value="NagZ_Beta-hexosaminidase"/>
</dbReference>
<evidence type="ECO:0000259" key="6">
    <source>
        <dbReference type="Pfam" id="PF00933"/>
    </source>
</evidence>
<keyword evidence="2 7" id="KW-0378">Hydrolase</keyword>
<feature type="chain" id="PRO_5047437370" evidence="5">
    <location>
        <begin position="22"/>
        <end position="406"/>
    </location>
</feature>
<dbReference type="Pfam" id="PF00933">
    <property type="entry name" value="Glyco_hydro_3"/>
    <property type="match status" value="1"/>
</dbReference>
<gene>
    <name evidence="7" type="ORF">GCM10023322_64060</name>
</gene>
<evidence type="ECO:0000256" key="2">
    <source>
        <dbReference type="ARBA" id="ARBA00022801"/>
    </source>
</evidence>
<evidence type="ECO:0000313" key="8">
    <source>
        <dbReference type="Proteomes" id="UP001501570"/>
    </source>
</evidence>
<reference evidence="8" key="1">
    <citation type="journal article" date="2019" name="Int. J. Syst. Evol. Microbiol.">
        <title>The Global Catalogue of Microorganisms (GCM) 10K type strain sequencing project: providing services to taxonomists for standard genome sequencing and annotation.</title>
        <authorList>
            <consortium name="The Broad Institute Genomics Platform"/>
            <consortium name="The Broad Institute Genome Sequencing Center for Infectious Disease"/>
            <person name="Wu L."/>
            <person name="Ma J."/>
        </authorList>
    </citation>
    <scope>NUCLEOTIDE SEQUENCE [LARGE SCALE GENOMIC DNA]</scope>
    <source>
        <strain evidence="8">JCM 18304</strain>
    </source>
</reference>
<dbReference type="EMBL" id="BAABJQ010000025">
    <property type="protein sequence ID" value="GAA5196037.1"/>
    <property type="molecule type" value="Genomic_DNA"/>
</dbReference>
<name>A0ABP9SK22_9ACTN</name>
<organism evidence="7 8">
    <name type="scientific">Rugosimonospora acidiphila</name>
    <dbReference type="NCBI Taxonomy" id="556531"/>
    <lineage>
        <taxon>Bacteria</taxon>
        <taxon>Bacillati</taxon>
        <taxon>Actinomycetota</taxon>
        <taxon>Actinomycetes</taxon>
        <taxon>Micromonosporales</taxon>
        <taxon>Micromonosporaceae</taxon>
        <taxon>Rugosimonospora</taxon>
    </lineage>
</organism>
<dbReference type="PROSITE" id="PS00775">
    <property type="entry name" value="GLYCOSYL_HYDROL_F3"/>
    <property type="match status" value="1"/>
</dbReference>
<protein>
    <submittedName>
        <fullName evidence="7">Glycoside hydrolase family 3 protein</fullName>
    </submittedName>
</protein>
<accession>A0ABP9SK22</accession>
<evidence type="ECO:0000256" key="1">
    <source>
        <dbReference type="ARBA" id="ARBA00005336"/>
    </source>
</evidence>
<dbReference type="PANTHER" id="PTHR30480:SF16">
    <property type="entry name" value="GLYCOSIDE HYDROLASE FAMILY 3 DOMAIN PROTEIN"/>
    <property type="match status" value="1"/>
</dbReference>
<dbReference type="InterPro" id="IPR017853">
    <property type="entry name" value="GH"/>
</dbReference>
<dbReference type="PANTHER" id="PTHR30480">
    <property type="entry name" value="BETA-HEXOSAMINIDASE-RELATED"/>
    <property type="match status" value="1"/>
</dbReference>
<evidence type="ECO:0000256" key="3">
    <source>
        <dbReference type="ARBA" id="ARBA00023295"/>
    </source>
</evidence>
<dbReference type="InterPro" id="IPR036962">
    <property type="entry name" value="Glyco_hydro_3_N_sf"/>
</dbReference>